<dbReference type="InterPro" id="IPR045066">
    <property type="entry name" value="Beta_CA_cladeB"/>
</dbReference>
<evidence type="ECO:0000313" key="8">
    <source>
        <dbReference type="EMBL" id="UXY14326.1"/>
    </source>
</evidence>
<sequence>MKKLFEGARRFRTHTHPYRSQLFQNLAQGQQPEVLFITCSDSRIDPNLLTHTEPGDIFVLRNAGNIVPPHGMTGGGEEATIDYAVLVLGVEHIVVCGHTDCGAMKGLLHPEKLSELPTVARWLSHAEATRSVVRCMCQELPENEQLEEAIRQNVRVQLNHLRTIPSVNARLAQGRLKLHGWVYDIASGDVHVLDEASGHFSTLASLELETA</sequence>
<accession>A0ABY6DIZ5</accession>
<keyword evidence="4" id="KW-0479">Metal-binding</keyword>
<evidence type="ECO:0000256" key="2">
    <source>
        <dbReference type="ARBA" id="ARBA00006217"/>
    </source>
</evidence>
<dbReference type="SUPFAM" id="SSF53056">
    <property type="entry name" value="beta-carbonic anhydrase, cab"/>
    <property type="match status" value="1"/>
</dbReference>
<dbReference type="CDD" id="cd00884">
    <property type="entry name" value="beta_CA_cladeB"/>
    <property type="match status" value="1"/>
</dbReference>
<dbReference type="PROSITE" id="PS00704">
    <property type="entry name" value="PROK_CO2_ANHYDRASE_1"/>
    <property type="match status" value="1"/>
</dbReference>
<dbReference type="RefSeq" id="WP_263123625.1">
    <property type="nucleotide sequence ID" value="NZ_CP106753.1"/>
</dbReference>
<proteinExistence type="inferred from homology"/>
<comment type="cofactor">
    <cofactor evidence="1">
        <name>Zn(2+)</name>
        <dbReference type="ChEBI" id="CHEBI:29105"/>
    </cofactor>
</comment>
<name>A0ABY6DIZ5_9NEIS</name>
<dbReference type="InterPro" id="IPR015892">
    <property type="entry name" value="Carbonic_anhydrase_CS"/>
</dbReference>
<evidence type="ECO:0000256" key="3">
    <source>
        <dbReference type="ARBA" id="ARBA00012925"/>
    </source>
</evidence>
<reference evidence="8" key="1">
    <citation type="submission" date="2022-10" db="EMBL/GenBank/DDBJ databases">
        <title>Chitiniphilus purpureus sp. nov., a novel chitin-degrading bacterium isolated from crawfish pond sediment.</title>
        <authorList>
            <person name="Li K."/>
        </authorList>
    </citation>
    <scope>NUCLEOTIDE SEQUENCE</scope>
    <source>
        <strain evidence="8">CD1</strain>
    </source>
</reference>
<organism evidence="8 9">
    <name type="scientific">Chitiniphilus purpureus</name>
    <dbReference type="NCBI Taxonomy" id="2981137"/>
    <lineage>
        <taxon>Bacteria</taxon>
        <taxon>Pseudomonadati</taxon>
        <taxon>Pseudomonadota</taxon>
        <taxon>Betaproteobacteria</taxon>
        <taxon>Neisseriales</taxon>
        <taxon>Chitinibacteraceae</taxon>
        <taxon>Chitiniphilus</taxon>
    </lineage>
</organism>
<protein>
    <recommendedName>
        <fullName evidence="3">carbonic anhydrase</fullName>
        <ecNumber evidence="3">4.2.1.1</ecNumber>
    </recommendedName>
</protein>
<dbReference type="EMBL" id="CP106753">
    <property type="protein sequence ID" value="UXY14326.1"/>
    <property type="molecule type" value="Genomic_DNA"/>
</dbReference>
<evidence type="ECO:0000313" key="9">
    <source>
        <dbReference type="Proteomes" id="UP001061302"/>
    </source>
</evidence>
<dbReference type="Proteomes" id="UP001061302">
    <property type="component" value="Chromosome"/>
</dbReference>
<evidence type="ECO:0000256" key="4">
    <source>
        <dbReference type="ARBA" id="ARBA00022723"/>
    </source>
</evidence>
<evidence type="ECO:0000256" key="7">
    <source>
        <dbReference type="ARBA" id="ARBA00048348"/>
    </source>
</evidence>
<dbReference type="Pfam" id="PF00484">
    <property type="entry name" value="Pro_CA"/>
    <property type="match status" value="1"/>
</dbReference>
<evidence type="ECO:0000256" key="5">
    <source>
        <dbReference type="ARBA" id="ARBA00022833"/>
    </source>
</evidence>
<dbReference type="PANTHER" id="PTHR11002">
    <property type="entry name" value="CARBONIC ANHYDRASE"/>
    <property type="match status" value="1"/>
</dbReference>
<evidence type="ECO:0000256" key="6">
    <source>
        <dbReference type="ARBA" id="ARBA00023239"/>
    </source>
</evidence>
<keyword evidence="5" id="KW-0862">Zinc</keyword>
<dbReference type="InterPro" id="IPR001765">
    <property type="entry name" value="Carbonic_anhydrase"/>
</dbReference>
<dbReference type="SMART" id="SM00947">
    <property type="entry name" value="Pro_CA"/>
    <property type="match status" value="1"/>
</dbReference>
<dbReference type="InterPro" id="IPR036874">
    <property type="entry name" value="Carbonic_anhydrase_sf"/>
</dbReference>
<dbReference type="Gene3D" id="3.40.1050.10">
    <property type="entry name" value="Carbonic anhydrase"/>
    <property type="match status" value="1"/>
</dbReference>
<keyword evidence="9" id="KW-1185">Reference proteome</keyword>
<dbReference type="PANTHER" id="PTHR11002:SF76">
    <property type="entry name" value="CARBONIC ANHYDRASE"/>
    <property type="match status" value="1"/>
</dbReference>
<evidence type="ECO:0000256" key="1">
    <source>
        <dbReference type="ARBA" id="ARBA00001947"/>
    </source>
</evidence>
<comment type="catalytic activity">
    <reaction evidence="7">
        <text>hydrogencarbonate + H(+) = CO2 + H2O</text>
        <dbReference type="Rhea" id="RHEA:10748"/>
        <dbReference type="ChEBI" id="CHEBI:15377"/>
        <dbReference type="ChEBI" id="CHEBI:15378"/>
        <dbReference type="ChEBI" id="CHEBI:16526"/>
        <dbReference type="ChEBI" id="CHEBI:17544"/>
        <dbReference type="EC" id="4.2.1.1"/>
    </reaction>
</comment>
<comment type="similarity">
    <text evidence="2">Belongs to the beta-class carbonic anhydrase family.</text>
</comment>
<keyword evidence="6" id="KW-0456">Lyase</keyword>
<gene>
    <name evidence="8" type="ORF">N8I74_13500</name>
</gene>
<dbReference type="EC" id="4.2.1.1" evidence="3"/>